<dbReference type="EMBL" id="VTAW01000026">
    <property type="protein sequence ID" value="TYT60962.1"/>
    <property type="molecule type" value="Genomic_DNA"/>
</dbReference>
<dbReference type="PANTHER" id="PTHR30466">
    <property type="entry name" value="FLAVIN REDUCTASE"/>
    <property type="match status" value="1"/>
</dbReference>
<name>A0A5D5AML9_9EURY</name>
<organism evidence="5 6">
    <name type="scientific">Natrialba swarupiae</name>
    <dbReference type="NCBI Taxonomy" id="2448032"/>
    <lineage>
        <taxon>Archaea</taxon>
        <taxon>Methanobacteriati</taxon>
        <taxon>Methanobacteriota</taxon>
        <taxon>Stenosarchaea group</taxon>
        <taxon>Halobacteria</taxon>
        <taxon>Halobacteriales</taxon>
        <taxon>Natrialbaceae</taxon>
        <taxon>Natrialba</taxon>
    </lineage>
</organism>
<dbReference type="InterPro" id="IPR012349">
    <property type="entry name" value="Split_barrel_FMN-bd"/>
</dbReference>
<reference evidence="5 6" key="1">
    <citation type="submission" date="2019-08" db="EMBL/GenBank/DDBJ databases">
        <title>Archaea genome.</title>
        <authorList>
            <person name="Kajale S."/>
            <person name="Shouche Y."/>
            <person name="Deshpande N."/>
            <person name="Sharma A."/>
        </authorList>
    </citation>
    <scope>NUCLEOTIDE SEQUENCE [LARGE SCALE GENOMIC DNA]</scope>
    <source>
        <strain evidence="5 6">ESP3B_9</strain>
    </source>
</reference>
<dbReference type="RefSeq" id="WP_149082552.1">
    <property type="nucleotide sequence ID" value="NZ_VTAW01000026.1"/>
</dbReference>
<dbReference type="Pfam" id="PF01613">
    <property type="entry name" value="Flavin_Reduct"/>
    <property type="match status" value="1"/>
</dbReference>
<accession>A0A5D5AML9</accession>
<dbReference type="InterPro" id="IPR002563">
    <property type="entry name" value="Flavin_Rdtase-like_dom"/>
</dbReference>
<dbReference type="InterPro" id="IPR050268">
    <property type="entry name" value="NADH-dep_flavin_reductase"/>
</dbReference>
<evidence type="ECO:0000256" key="3">
    <source>
        <dbReference type="ARBA" id="ARBA00023002"/>
    </source>
</evidence>
<dbReference type="GO" id="GO:0042602">
    <property type="term" value="F:riboflavin reductase (NADPH) activity"/>
    <property type="evidence" value="ECO:0007669"/>
    <property type="project" value="TreeGrafter"/>
</dbReference>
<gene>
    <name evidence="5" type="ORF">FYC77_16290</name>
</gene>
<keyword evidence="6" id="KW-1185">Reference proteome</keyword>
<dbReference type="PANTHER" id="PTHR30466:SF11">
    <property type="entry name" value="FLAVIN-DEPENDENT MONOOXYGENASE, REDUCTASE SUBUNIT HSAB"/>
    <property type="match status" value="1"/>
</dbReference>
<dbReference type="Proteomes" id="UP000324104">
    <property type="component" value="Unassembled WGS sequence"/>
</dbReference>
<dbReference type="SUPFAM" id="SSF50475">
    <property type="entry name" value="FMN-binding split barrel"/>
    <property type="match status" value="1"/>
</dbReference>
<comment type="cofactor">
    <cofactor evidence="1">
        <name>FMN</name>
        <dbReference type="ChEBI" id="CHEBI:58210"/>
    </cofactor>
</comment>
<comment type="caution">
    <text evidence="5">The sequence shown here is derived from an EMBL/GenBank/DDBJ whole genome shotgun (WGS) entry which is preliminary data.</text>
</comment>
<dbReference type="Gene3D" id="2.30.110.10">
    <property type="entry name" value="Electron Transport, Fmn-binding Protein, Chain A"/>
    <property type="match status" value="1"/>
</dbReference>
<protein>
    <submittedName>
        <fullName evidence="5">Flavin reductase family protein</fullName>
    </submittedName>
</protein>
<evidence type="ECO:0000256" key="2">
    <source>
        <dbReference type="ARBA" id="ARBA00008898"/>
    </source>
</evidence>
<comment type="similarity">
    <text evidence="2">Belongs to the non-flavoprotein flavin reductase family.</text>
</comment>
<evidence type="ECO:0000313" key="5">
    <source>
        <dbReference type="EMBL" id="TYT60962.1"/>
    </source>
</evidence>
<dbReference type="AlphaFoldDB" id="A0A5D5AML9"/>
<evidence type="ECO:0000259" key="4">
    <source>
        <dbReference type="SMART" id="SM00903"/>
    </source>
</evidence>
<dbReference type="SMART" id="SM00903">
    <property type="entry name" value="Flavin_Reduct"/>
    <property type="match status" value="1"/>
</dbReference>
<proteinExistence type="inferred from homology"/>
<feature type="domain" description="Flavin reductase like" evidence="4">
    <location>
        <begin position="11"/>
        <end position="158"/>
    </location>
</feature>
<dbReference type="GO" id="GO:0010181">
    <property type="term" value="F:FMN binding"/>
    <property type="evidence" value="ECO:0007669"/>
    <property type="project" value="InterPro"/>
</dbReference>
<sequence length="161" mass="17832">MVSGDDFRTTLGTFATGVTVVTFTLDGDDHALTVNSFTSLSLDPPLVLWNCDVDASSHDLLEKADNYAVNILTEDQEELSTRFAGQHHEMDDPFEGIDLFRSETGAPIFEDTLAYLDCTIDARHEGGDHTIFVGRVEDAAVQNPDEQPLIFFRGNYEELAE</sequence>
<keyword evidence="3" id="KW-0560">Oxidoreductase</keyword>
<evidence type="ECO:0000256" key="1">
    <source>
        <dbReference type="ARBA" id="ARBA00001917"/>
    </source>
</evidence>
<evidence type="ECO:0000313" key="6">
    <source>
        <dbReference type="Proteomes" id="UP000324104"/>
    </source>
</evidence>